<dbReference type="Proteomes" id="UP000077755">
    <property type="component" value="Chromosome 7"/>
</dbReference>
<evidence type="ECO:0000256" key="4">
    <source>
        <dbReference type="ARBA" id="ARBA00023242"/>
    </source>
</evidence>
<gene>
    <name evidence="5" type="ORF">DCAR_0726882</name>
</gene>
<keyword evidence="6" id="KW-1185">Reference proteome</keyword>
<reference evidence="5" key="2">
    <citation type="submission" date="2022-03" db="EMBL/GenBank/DDBJ databases">
        <title>Draft title - Genomic analysis of global carrot germplasm unveils the trajectory of domestication and the origin of high carotenoid orange carrot.</title>
        <authorList>
            <person name="Iorizzo M."/>
            <person name="Ellison S."/>
            <person name="Senalik D."/>
            <person name="Macko-Podgorni A."/>
            <person name="Grzebelus D."/>
            <person name="Bostan H."/>
            <person name="Rolling W."/>
            <person name="Curaba J."/>
            <person name="Simon P."/>
        </authorList>
    </citation>
    <scope>NUCLEOTIDE SEQUENCE</scope>
    <source>
        <tissue evidence="5">Leaf</tissue>
    </source>
</reference>
<evidence type="ECO:0000256" key="2">
    <source>
        <dbReference type="ARBA" id="ARBA00004496"/>
    </source>
</evidence>
<dbReference type="GO" id="GO:0034715">
    <property type="term" value="C:pICln-Sm protein complex"/>
    <property type="evidence" value="ECO:0007669"/>
    <property type="project" value="TreeGrafter"/>
</dbReference>
<dbReference type="Gene3D" id="2.30.29.30">
    <property type="entry name" value="Pleckstrin-homology domain (PH domain)/Phosphotyrosine-binding domain (PTB)"/>
    <property type="match status" value="1"/>
</dbReference>
<keyword evidence="4" id="KW-0539">Nucleus</keyword>
<organism evidence="5 6">
    <name type="scientific">Daucus carota subsp. sativus</name>
    <name type="common">Carrot</name>
    <dbReference type="NCBI Taxonomy" id="79200"/>
    <lineage>
        <taxon>Eukaryota</taxon>
        <taxon>Viridiplantae</taxon>
        <taxon>Streptophyta</taxon>
        <taxon>Embryophyta</taxon>
        <taxon>Tracheophyta</taxon>
        <taxon>Spermatophyta</taxon>
        <taxon>Magnoliopsida</taxon>
        <taxon>eudicotyledons</taxon>
        <taxon>Gunneridae</taxon>
        <taxon>Pentapetalae</taxon>
        <taxon>asterids</taxon>
        <taxon>campanulids</taxon>
        <taxon>Apiales</taxon>
        <taxon>Apiaceae</taxon>
        <taxon>Apioideae</taxon>
        <taxon>Scandiceae</taxon>
        <taxon>Daucinae</taxon>
        <taxon>Daucus</taxon>
        <taxon>Daucus sect. Daucus</taxon>
    </lineage>
</organism>
<dbReference type="InterPro" id="IPR011993">
    <property type="entry name" value="PH-like_dom_sf"/>
</dbReference>
<dbReference type="AlphaFoldDB" id="A0AAF0XHX0"/>
<dbReference type="GO" id="GO:0005681">
    <property type="term" value="C:spliceosomal complex"/>
    <property type="evidence" value="ECO:0007669"/>
    <property type="project" value="TreeGrafter"/>
</dbReference>
<evidence type="ECO:0000313" key="5">
    <source>
        <dbReference type="EMBL" id="WOH07452.1"/>
    </source>
</evidence>
<evidence type="ECO:0000313" key="6">
    <source>
        <dbReference type="Proteomes" id="UP000077755"/>
    </source>
</evidence>
<reference evidence="5" key="1">
    <citation type="journal article" date="2016" name="Nat. Genet.">
        <title>A high-quality carrot genome assembly provides new insights into carotenoid accumulation and asterid genome evolution.</title>
        <authorList>
            <person name="Iorizzo M."/>
            <person name="Ellison S."/>
            <person name="Senalik D."/>
            <person name="Zeng P."/>
            <person name="Satapoomin P."/>
            <person name="Huang J."/>
            <person name="Bowman M."/>
            <person name="Iovene M."/>
            <person name="Sanseverino W."/>
            <person name="Cavagnaro P."/>
            <person name="Yildiz M."/>
            <person name="Macko-Podgorni A."/>
            <person name="Moranska E."/>
            <person name="Grzebelus E."/>
            <person name="Grzebelus D."/>
            <person name="Ashrafi H."/>
            <person name="Zheng Z."/>
            <person name="Cheng S."/>
            <person name="Spooner D."/>
            <person name="Van Deynze A."/>
            <person name="Simon P."/>
        </authorList>
    </citation>
    <scope>NUCLEOTIDE SEQUENCE</scope>
    <source>
        <tissue evidence="5">Leaf</tissue>
    </source>
</reference>
<dbReference type="PANTHER" id="PTHR21399:SF0">
    <property type="entry name" value="METHYLOSOME SUBUNIT PICLN"/>
    <property type="match status" value="1"/>
</dbReference>
<name>A0AAF0XHX0_DAUCS</name>
<dbReference type="GO" id="GO:0005829">
    <property type="term" value="C:cytosol"/>
    <property type="evidence" value="ECO:0007669"/>
    <property type="project" value="TreeGrafter"/>
</dbReference>
<comment type="subcellular location">
    <subcellularLocation>
        <location evidence="2">Cytoplasm</location>
    </subcellularLocation>
    <subcellularLocation>
        <location evidence="1">Nucleus</location>
    </subcellularLocation>
</comment>
<evidence type="ECO:0000256" key="3">
    <source>
        <dbReference type="ARBA" id="ARBA00022490"/>
    </source>
</evidence>
<proteinExistence type="predicted"/>
<keyword evidence="3" id="KW-0963">Cytoplasm</keyword>
<dbReference type="InterPro" id="IPR039924">
    <property type="entry name" value="ICln/Lot5/Saf5"/>
</dbReference>
<dbReference type="PANTHER" id="PTHR21399">
    <property type="entry name" value="CHLORIDE CONDUCTANCE REGULATORY PROTEIN ICLN"/>
    <property type="match status" value="1"/>
</dbReference>
<sequence>MIVEKSSFSTIWYEKKLGCGVHCVFLYSNEISLFDLQLCIYNFELNTFMIFHRVVLLVSRSLHAVSRDQEAYPSPCIYAQISELRLVPEDHSQLDMLFGVFCECAELNPDPIEREQEHNWIFSAEQMVTDSAEVDDSEWNDVLAPTSSIGYSNGDNVLAHTVLQVDLCCWGLSFRIDVIL</sequence>
<evidence type="ECO:0000256" key="1">
    <source>
        <dbReference type="ARBA" id="ARBA00004123"/>
    </source>
</evidence>
<dbReference type="GO" id="GO:0000387">
    <property type="term" value="P:spliceosomal snRNP assembly"/>
    <property type="evidence" value="ECO:0007669"/>
    <property type="project" value="TreeGrafter"/>
</dbReference>
<accession>A0AAF0XHX0</accession>
<protein>
    <submittedName>
        <fullName evidence="5">Uncharacterized protein</fullName>
    </submittedName>
</protein>
<dbReference type="GO" id="GO:0045292">
    <property type="term" value="P:mRNA cis splicing, via spliceosome"/>
    <property type="evidence" value="ECO:0007669"/>
    <property type="project" value="TreeGrafter"/>
</dbReference>
<dbReference type="EMBL" id="CP093349">
    <property type="protein sequence ID" value="WOH07452.1"/>
    <property type="molecule type" value="Genomic_DNA"/>
</dbReference>
<dbReference type="Pfam" id="PF03517">
    <property type="entry name" value="Voldacs"/>
    <property type="match status" value="1"/>
</dbReference>